<keyword evidence="3" id="KW-1185">Reference proteome</keyword>
<reference evidence="2 3" key="1">
    <citation type="submission" date="2016-11" db="EMBL/GenBank/DDBJ databases">
        <authorList>
            <person name="Jaros S."/>
            <person name="Januszkiewicz K."/>
            <person name="Wedrychowicz H."/>
        </authorList>
    </citation>
    <scope>NUCLEOTIDE SEQUENCE [LARGE SCALE GENOMIC DNA]</scope>
    <source>
        <strain evidence="2 3">DSM 19436</strain>
    </source>
</reference>
<dbReference type="RefSeq" id="WP_073051673.1">
    <property type="nucleotide sequence ID" value="NZ_FQUP01000001.1"/>
</dbReference>
<evidence type="ECO:0000313" key="3">
    <source>
        <dbReference type="Proteomes" id="UP000184485"/>
    </source>
</evidence>
<dbReference type="AlphaFoldDB" id="A0A1M4WRY7"/>
<gene>
    <name evidence="2" type="ORF">SAMN02745157_1055</name>
</gene>
<dbReference type="OrthoDB" id="9781333at2"/>
<dbReference type="InterPro" id="IPR010768">
    <property type="entry name" value="GATase1-like"/>
</dbReference>
<evidence type="ECO:0000313" key="2">
    <source>
        <dbReference type="EMBL" id="SHE84061.1"/>
    </source>
</evidence>
<dbReference type="Gene3D" id="3.40.50.880">
    <property type="match status" value="1"/>
</dbReference>
<organism evidence="2 3">
    <name type="scientific">Kaistia soli DSM 19436</name>
    <dbReference type="NCBI Taxonomy" id="1122133"/>
    <lineage>
        <taxon>Bacteria</taxon>
        <taxon>Pseudomonadati</taxon>
        <taxon>Pseudomonadota</taxon>
        <taxon>Alphaproteobacteria</taxon>
        <taxon>Hyphomicrobiales</taxon>
        <taxon>Kaistiaceae</taxon>
        <taxon>Kaistia</taxon>
    </lineage>
</organism>
<feature type="domain" description="Putative glutamine amidotransferase" evidence="1">
    <location>
        <begin position="5"/>
        <end position="252"/>
    </location>
</feature>
<proteinExistence type="predicted"/>
<evidence type="ECO:0000259" key="1">
    <source>
        <dbReference type="Pfam" id="PF07090"/>
    </source>
</evidence>
<dbReference type="InterPro" id="IPR017027">
    <property type="entry name" value="STM3548-like"/>
</dbReference>
<dbReference type="PANTHER" id="PTHR37947">
    <property type="entry name" value="BLL2462 PROTEIN"/>
    <property type="match status" value="1"/>
</dbReference>
<dbReference type="InterPro" id="IPR029062">
    <property type="entry name" value="Class_I_gatase-like"/>
</dbReference>
<dbReference type="EMBL" id="FQUP01000001">
    <property type="protein sequence ID" value="SHE84061.1"/>
    <property type="molecule type" value="Genomic_DNA"/>
</dbReference>
<dbReference type="PANTHER" id="PTHR37947:SF1">
    <property type="entry name" value="BLL2462 PROTEIN"/>
    <property type="match status" value="1"/>
</dbReference>
<accession>A0A1M4WRY7</accession>
<sequence>MTGLKVLLAGESWVSSATHFKGFDQFNSVTYHTGADPLLALLRGRGFEVTFMPSHEAQRDFPQTVEAIDAYDVVILSDIGANTLLLHPDTWLNSKRTPNRLIALRDWVAKGGALLMLGGYYSFQGINGAARYRGTAVETTLPVTCLPYDDRVEVPEGFTPVVTGDAAHPILAGLEGEWPPLLGFNEVMVKPDAEVLATVSTEYGSLPLLATRRHGEGRTVVWTSDVGPHWLPPEFVAWEGYGRLFEQMITWAVART</sequence>
<dbReference type="CDD" id="cd03143">
    <property type="entry name" value="A4_beta-galactosidase_middle_domain"/>
    <property type="match status" value="1"/>
</dbReference>
<dbReference type="Pfam" id="PF07090">
    <property type="entry name" value="GATase1_like"/>
    <property type="match status" value="1"/>
</dbReference>
<dbReference type="STRING" id="1122133.SAMN02745157_1055"/>
<dbReference type="PIRSF" id="PIRSF034405">
    <property type="entry name" value="UCP034405"/>
    <property type="match status" value="1"/>
</dbReference>
<dbReference type="Proteomes" id="UP000184485">
    <property type="component" value="Unassembled WGS sequence"/>
</dbReference>
<dbReference type="SUPFAM" id="SSF52317">
    <property type="entry name" value="Class I glutamine amidotransferase-like"/>
    <property type="match status" value="1"/>
</dbReference>
<name>A0A1M4WRY7_9HYPH</name>
<protein>
    <submittedName>
        <fullName evidence="2">Uncharacterized membrane protein</fullName>
    </submittedName>
</protein>